<organism evidence="1 2">
    <name type="scientific">Solimicrobium silvestre</name>
    <dbReference type="NCBI Taxonomy" id="2099400"/>
    <lineage>
        <taxon>Bacteria</taxon>
        <taxon>Pseudomonadati</taxon>
        <taxon>Pseudomonadota</taxon>
        <taxon>Betaproteobacteria</taxon>
        <taxon>Burkholderiales</taxon>
        <taxon>Oxalobacteraceae</taxon>
        <taxon>Solimicrobium</taxon>
    </lineage>
</organism>
<evidence type="ECO:0000313" key="2">
    <source>
        <dbReference type="Proteomes" id="UP000237839"/>
    </source>
</evidence>
<dbReference type="Proteomes" id="UP000237839">
    <property type="component" value="Unassembled WGS sequence"/>
</dbReference>
<evidence type="ECO:0000313" key="1">
    <source>
        <dbReference type="EMBL" id="PRC94978.1"/>
    </source>
</evidence>
<keyword evidence="2" id="KW-1185">Reference proteome</keyword>
<dbReference type="EMBL" id="PUGF01000001">
    <property type="protein sequence ID" value="PRC94978.1"/>
    <property type="molecule type" value="Genomic_DNA"/>
</dbReference>
<sequence>MDEIKSETQRIALGLIEQTLPKAEWTHEAHLRAGLWHAFHYDDETALNLMRKRICAYNVATGGVNTETSGYHETITRFYLCMIRACLNNIENENSMDELAQKVILKLGDKELPFRYYTRERLFSTEARLAWVAPDIAALP</sequence>
<dbReference type="RefSeq" id="WP_105529889.1">
    <property type="nucleotide sequence ID" value="NZ_PUGF01000001.1"/>
</dbReference>
<dbReference type="AlphaFoldDB" id="A0A2S9H4T9"/>
<name>A0A2S9H4T9_9BURK</name>
<proteinExistence type="predicted"/>
<comment type="caution">
    <text evidence="1">The sequence shown here is derived from an EMBL/GenBank/DDBJ whole genome shotgun (WGS) entry which is preliminary data.</text>
</comment>
<gene>
    <name evidence="1" type="ORF">S2091_0173</name>
</gene>
<reference evidence="1 2" key="1">
    <citation type="submission" date="2018-02" db="EMBL/GenBank/DDBJ databases">
        <title>Solimicrobium silvestre gen. nov., sp. nov., isolated from alpine forest soil.</title>
        <authorList>
            <person name="Margesin R."/>
            <person name="Albuquerque L."/>
            <person name="Zhang D.-C."/>
            <person name="Froufe H.J.C."/>
            <person name="Severino R."/>
            <person name="Roxo I."/>
            <person name="Egas C."/>
            <person name="Da Costa M.S."/>
        </authorList>
    </citation>
    <scope>NUCLEOTIDE SEQUENCE [LARGE SCALE GENOMIC DNA]</scope>
    <source>
        <strain evidence="1 2">S20-91</strain>
    </source>
</reference>
<protein>
    <submittedName>
        <fullName evidence="1">Uncharacterized protein</fullName>
    </submittedName>
</protein>
<dbReference type="OrthoDB" id="117988at2"/>
<accession>A0A2S9H4T9</accession>